<evidence type="ECO:0000313" key="2">
    <source>
        <dbReference type="EMBL" id="MFD1016177.1"/>
    </source>
</evidence>
<dbReference type="Proteomes" id="UP001597086">
    <property type="component" value="Unassembled WGS sequence"/>
</dbReference>
<feature type="signal peptide" evidence="1">
    <location>
        <begin position="1"/>
        <end position="21"/>
    </location>
</feature>
<sequence length="143" mass="15563">MKNLICILVLTFALSSCSTTDDETAINNSDLVGSWQWTQTAGGLFYFEATPETTGKALELTLTDTYNFSIAENGTEIANGSYALSLETSIYSGETARFITLETIEQQDVGFVKNGIIKISNSNQLKIADNNHDGISSSFIKIE</sequence>
<dbReference type="EMBL" id="JBHTKM010000063">
    <property type="protein sequence ID" value="MFD1016177.1"/>
    <property type="molecule type" value="Genomic_DNA"/>
</dbReference>
<dbReference type="PROSITE" id="PS51257">
    <property type="entry name" value="PROKAR_LIPOPROTEIN"/>
    <property type="match status" value="1"/>
</dbReference>
<name>A0ABW3KQT3_9FLAO</name>
<protein>
    <recommendedName>
        <fullName evidence="4">Lipocalin-like domain-containing protein</fullName>
    </recommendedName>
</protein>
<gene>
    <name evidence="2" type="ORF">ACFQ13_09625</name>
</gene>
<keyword evidence="3" id="KW-1185">Reference proteome</keyword>
<reference evidence="3" key="1">
    <citation type="journal article" date="2019" name="Int. J. Syst. Evol. Microbiol.">
        <title>The Global Catalogue of Microorganisms (GCM) 10K type strain sequencing project: providing services to taxonomists for standard genome sequencing and annotation.</title>
        <authorList>
            <consortium name="The Broad Institute Genomics Platform"/>
            <consortium name="The Broad Institute Genome Sequencing Center for Infectious Disease"/>
            <person name="Wu L."/>
            <person name="Ma J."/>
        </authorList>
    </citation>
    <scope>NUCLEOTIDE SEQUENCE [LARGE SCALE GENOMIC DNA]</scope>
    <source>
        <strain evidence="3">CCUG 56098</strain>
    </source>
</reference>
<proteinExistence type="predicted"/>
<comment type="caution">
    <text evidence="2">The sequence shown here is derived from an EMBL/GenBank/DDBJ whole genome shotgun (WGS) entry which is preliminary data.</text>
</comment>
<evidence type="ECO:0000256" key="1">
    <source>
        <dbReference type="SAM" id="SignalP"/>
    </source>
</evidence>
<evidence type="ECO:0000313" key="3">
    <source>
        <dbReference type="Proteomes" id="UP001597086"/>
    </source>
</evidence>
<keyword evidence="1" id="KW-0732">Signal</keyword>
<evidence type="ECO:0008006" key="4">
    <source>
        <dbReference type="Google" id="ProtNLM"/>
    </source>
</evidence>
<feature type="chain" id="PRO_5045654444" description="Lipocalin-like domain-containing protein" evidence="1">
    <location>
        <begin position="22"/>
        <end position="143"/>
    </location>
</feature>
<accession>A0ABW3KQT3</accession>
<dbReference type="RefSeq" id="WP_386116700.1">
    <property type="nucleotide sequence ID" value="NZ_JBHTKM010000063.1"/>
</dbReference>
<organism evidence="2 3">
    <name type="scientific">Winogradskyella rapida</name>
    <dbReference type="NCBI Taxonomy" id="549701"/>
    <lineage>
        <taxon>Bacteria</taxon>
        <taxon>Pseudomonadati</taxon>
        <taxon>Bacteroidota</taxon>
        <taxon>Flavobacteriia</taxon>
        <taxon>Flavobacteriales</taxon>
        <taxon>Flavobacteriaceae</taxon>
        <taxon>Winogradskyella</taxon>
    </lineage>
</organism>